<sequence>MSEPNNFTVDAGARLVKTFVYENPNGTVVNLTGYTATAQVRKSTFGPLVISATPTINSSTYVITLTFTPEQTLLLRDSNYVYAIQVSNASTGDVKIAAHGVLTINQAIVR</sequence>
<dbReference type="Proteomes" id="UP000092093">
    <property type="component" value="Unassembled WGS sequence"/>
</dbReference>
<gene>
    <name evidence="1" type="ORF">AN484_18440</name>
</gene>
<dbReference type="EMBL" id="LJOW01000111">
    <property type="protein sequence ID" value="OBQ42328.1"/>
    <property type="molecule type" value="Genomic_DNA"/>
</dbReference>
<evidence type="ECO:0000313" key="2">
    <source>
        <dbReference type="Proteomes" id="UP000092093"/>
    </source>
</evidence>
<dbReference type="AlphaFoldDB" id="A0A1B7WYY3"/>
<protein>
    <submittedName>
        <fullName evidence="1">Uncharacterized protein</fullName>
    </submittedName>
</protein>
<accession>A0A1B7WYY3</accession>
<name>A0A1B7WYY3_APHFL</name>
<comment type="caution">
    <text evidence="1">The sequence shown here is derived from an EMBL/GenBank/DDBJ whole genome shotgun (WGS) entry which is preliminary data.</text>
</comment>
<reference evidence="1 2" key="1">
    <citation type="submission" date="2015-09" db="EMBL/GenBank/DDBJ databases">
        <title>Aphanizomenon flos-aquae WA102.</title>
        <authorList>
            <person name="Driscoll C."/>
        </authorList>
    </citation>
    <scope>NUCLEOTIDE SEQUENCE [LARGE SCALE GENOMIC DNA]</scope>
    <source>
        <strain evidence="1">WA102</strain>
    </source>
</reference>
<organism evidence="1 2">
    <name type="scientific">Aphanizomenon flos-aquae WA102</name>
    <dbReference type="NCBI Taxonomy" id="1710896"/>
    <lineage>
        <taxon>Bacteria</taxon>
        <taxon>Bacillati</taxon>
        <taxon>Cyanobacteriota</taxon>
        <taxon>Cyanophyceae</taxon>
        <taxon>Nostocales</taxon>
        <taxon>Aphanizomenonaceae</taxon>
        <taxon>Aphanizomenon</taxon>
    </lineage>
</organism>
<evidence type="ECO:0000313" key="1">
    <source>
        <dbReference type="EMBL" id="OBQ42328.1"/>
    </source>
</evidence>
<proteinExistence type="predicted"/>